<dbReference type="EMBL" id="MT142235">
    <property type="protein sequence ID" value="QJA76635.1"/>
    <property type="molecule type" value="Genomic_DNA"/>
</dbReference>
<proteinExistence type="predicted"/>
<protein>
    <submittedName>
        <fullName evidence="1">Uncharacterized protein</fullName>
    </submittedName>
</protein>
<reference evidence="1" key="1">
    <citation type="submission" date="2020-03" db="EMBL/GenBank/DDBJ databases">
        <title>The deep terrestrial virosphere.</title>
        <authorList>
            <person name="Holmfeldt K."/>
            <person name="Nilsson E."/>
            <person name="Simone D."/>
            <person name="Lopez-Fernandez M."/>
            <person name="Wu X."/>
            <person name="de Brujin I."/>
            <person name="Lundin D."/>
            <person name="Andersson A."/>
            <person name="Bertilsson S."/>
            <person name="Dopson M."/>
        </authorList>
    </citation>
    <scope>NUCLEOTIDE SEQUENCE</scope>
    <source>
        <strain evidence="1">MM415A01474</strain>
    </source>
</reference>
<name>A0A6M3K6C8_9ZZZZ</name>
<sequence length="75" mass="8461">MLGMHTIKWIQENFEWSMGCGGSRNEGQCPVCHAVSPIWLLNRGGWGRKFGHRESCGLAKALKEDNIEVVMETEI</sequence>
<evidence type="ECO:0000313" key="1">
    <source>
        <dbReference type="EMBL" id="QJA76635.1"/>
    </source>
</evidence>
<organism evidence="1">
    <name type="scientific">viral metagenome</name>
    <dbReference type="NCBI Taxonomy" id="1070528"/>
    <lineage>
        <taxon>unclassified sequences</taxon>
        <taxon>metagenomes</taxon>
        <taxon>organismal metagenomes</taxon>
    </lineage>
</organism>
<accession>A0A6M3K6C8</accession>
<dbReference type="AlphaFoldDB" id="A0A6M3K6C8"/>
<gene>
    <name evidence="1" type="ORF">MM415A01474_0004</name>
</gene>